<evidence type="ECO:0000256" key="5">
    <source>
        <dbReference type="ARBA" id="ARBA00012483"/>
    </source>
</evidence>
<comment type="caution">
    <text evidence="21">The sequence shown here is derived from an EMBL/GenBank/DDBJ whole genome shotgun (WGS) entry which is preliminary data.</text>
</comment>
<evidence type="ECO:0000256" key="7">
    <source>
        <dbReference type="ARBA" id="ARBA00022593"/>
    </source>
</evidence>
<dbReference type="Pfam" id="PF13639">
    <property type="entry name" value="zf-RING_2"/>
    <property type="match status" value="1"/>
</dbReference>
<dbReference type="GO" id="GO:0005778">
    <property type="term" value="C:peroxisomal membrane"/>
    <property type="evidence" value="ECO:0007669"/>
    <property type="project" value="UniProtKB-SubCell"/>
</dbReference>
<dbReference type="Pfam" id="PF04757">
    <property type="entry name" value="Pex2_Pex12"/>
    <property type="match status" value="1"/>
</dbReference>
<dbReference type="EMBL" id="MCBS01019713">
    <property type="protein sequence ID" value="RKF80054.1"/>
    <property type="molecule type" value="Genomic_DNA"/>
</dbReference>
<evidence type="ECO:0000313" key="22">
    <source>
        <dbReference type="Proteomes" id="UP000285326"/>
    </source>
</evidence>
<keyword evidence="9" id="KW-0812">Transmembrane</keyword>
<organism evidence="21 22">
    <name type="scientific">Golovinomyces cichoracearum</name>
    <dbReference type="NCBI Taxonomy" id="62708"/>
    <lineage>
        <taxon>Eukaryota</taxon>
        <taxon>Fungi</taxon>
        <taxon>Dikarya</taxon>
        <taxon>Ascomycota</taxon>
        <taxon>Pezizomycotina</taxon>
        <taxon>Leotiomycetes</taxon>
        <taxon>Erysiphales</taxon>
        <taxon>Erysiphaceae</taxon>
        <taxon>Golovinomyces</taxon>
    </lineage>
</organism>
<dbReference type="PANTHER" id="PTHR23350:SF0">
    <property type="entry name" value="PEROXISOME BIOGENESIS FACTOR 10"/>
    <property type="match status" value="1"/>
</dbReference>
<dbReference type="PANTHER" id="PTHR23350">
    <property type="entry name" value="PEROXISOME ASSEMBLY PROTEIN 10"/>
    <property type="match status" value="1"/>
</dbReference>
<keyword evidence="11 19" id="KW-0863">Zinc-finger</keyword>
<keyword evidence="7" id="KW-0962">Peroxisome biogenesis</keyword>
<keyword evidence="17" id="KW-0576">Peroxisome</keyword>
<dbReference type="AlphaFoldDB" id="A0A420IZW9"/>
<dbReference type="GO" id="GO:0061630">
    <property type="term" value="F:ubiquitin protein ligase activity"/>
    <property type="evidence" value="ECO:0007669"/>
    <property type="project" value="UniProtKB-EC"/>
</dbReference>
<reference evidence="21 22" key="1">
    <citation type="journal article" date="2018" name="BMC Genomics">
        <title>Comparative genome analyses reveal sequence features reflecting distinct modes of host-adaptation between dicot and monocot powdery mildew.</title>
        <authorList>
            <person name="Wu Y."/>
            <person name="Ma X."/>
            <person name="Pan Z."/>
            <person name="Kale S.D."/>
            <person name="Song Y."/>
            <person name="King H."/>
            <person name="Zhang Q."/>
            <person name="Presley C."/>
            <person name="Deng X."/>
            <person name="Wei C.I."/>
            <person name="Xiao S."/>
        </authorList>
    </citation>
    <scope>NUCLEOTIDE SEQUENCE [LARGE SCALE GENOMIC DNA]</scope>
    <source>
        <strain evidence="21">UMSG1</strain>
    </source>
</reference>
<dbReference type="EC" id="2.3.2.27" evidence="5"/>
<dbReference type="PROSITE" id="PS50089">
    <property type="entry name" value="ZF_RING_2"/>
    <property type="match status" value="1"/>
</dbReference>
<comment type="pathway">
    <text evidence="3">Protein modification; protein ubiquitination.</text>
</comment>
<comment type="catalytic activity">
    <reaction evidence="1">
        <text>S-ubiquitinyl-[E2 ubiquitin-conjugating enzyme]-L-cysteine + [acceptor protein]-L-lysine = [E2 ubiquitin-conjugating enzyme]-L-cysteine + N(6)-ubiquitinyl-[acceptor protein]-L-lysine.</text>
        <dbReference type="EC" id="2.3.2.27"/>
    </reaction>
</comment>
<dbReference type="Proteomes" id="UP000285326">
    <property type="component" value="Unassembled WGS sequence"/>
</dbReference>
<comment type="subcellular location">
    <subcellularLocation>
        <location evidence="2">Peroxisome membrane</location>
        <topology evidence="2">Multi-pass membrane protein</topology>
    </subcellularLocation>
</comment>
<gene>
    <name evidence="21" type="ORF">GcM1_197035</name>
</gene>
<evidence type="ECO:0000256" key="15">
    <source>
        <dbReference type="ARBA" id="ARBA00022989"/>
    </source>
</evidence>
<evidence type="ECO:0000256" key="14">
    <source>
        <dbReference type="ARBA" id="ARBA00022927"/>
    </source>
</evidence>
<dbReference type="InterPro" id="IPR017907">
    <property type="entry name" value="Znf_RING_CS"/>
</dbReference>
<dbReference type="InterPro" id="IPR006845">
    <property type="entry name" value="Pex_N"/>
</dbReference>
<dbReference type="GO" id="GO:0008270">
    <property type="term" value="F:zinc ion binding"/>
    <property type="evidence" value="ECO:0007669"/>
    <property type="project" value="UniProtKB-KW"/>
</dbReference>
<evidence type="ECO:0000256" key="9">
    <source>
        <dbReference type="ARBA" id="ARBA00022692"/>
    </source>
</evidence>
<dbReference type="SUPFAM" id="SSF57850">
    <property type="entry name" value="RING/U-box"/>
    <property type="match status" value="1"/>
</dbReference>
<evidence type="ECO:0000256" key="8">
    <source>
        <dbReference type="ARBA" id="ARBA00022679"/>
    </source>
</evidence>
<keyword evidence="12" id="KW-0833">Ubl conjugation pathway</keyword>
<keyword evidence="8" id="KW-0808">Transferase</keyword>
<feature type="domain" description="RING-type" evidence="20">
    <location>
        <begin position="297"/>
        <end position="335"/>
    </location>
</feature>
<evidence type="ECO:0000256" key="4">
    <source>
        <dbReference type="ARBA" id="ARBA00008704"/>
    </source>
</evidence>
<dbReference type="GO" id="GO:0016567">
    <property type="term" value="P:protein ubiquitination"/>
    <property type="evidence" value="ECO:0007669"/>
    <property type="project" value="UniProtKB-ARBA"/>
</dbReference>
<accession>A0A420IZW9</accession>
<dbReference type="InterPro" id="IPR025654">
    <property type="entry name" value="PEX2/10"/>
</dbReference>
<evidence type="ECO:0000313" key="21">
    <source>
        <dbReference type="EMBL" id="RKF80054.1"/>
    </source>
</evidence>
<evidence type="ECO:0000256" key="3">
    <source>
        <dbReference type="ARBA" id="ARBA00004906"/>
    </source>
</evidence>
<dbReference type="CDD" id="cd16527">
    <property type="entry name" value="RING-HC_PEX10"/>
    <property type="match status" value="1"/>
</dbReference>
<evidence type="ECO:0000256" key="18">
    <source>
        <dbReference type="ARBA" id="ARBA00041230"/>
    </source>
</evidence>
<evidence type="ECO:0000256" key="2">
    <source>
        <dbReference type="ARBA" id="ARBA00004585"/>
    </source>
</evidence>
<proteinExistence type="inferred from homology"/>
<evidence type="ECO:0000256" key="10">
    <source>
        <dbReference type="ARBA" id="ARBA00022723"/>
    </source>
</evidence>
<dbReference type="GO" id="GO:0016562">
    <property type="term" value="P:protein import into peroxisome matrix, receptor recycling"/>
    <property type="evidence" value="ECO:0007669"/>
    <property type="project" value="UniProtKB-ARBA"/>
</dbReference>
<dbReference type="InterPro" id="IPR001841">
    <property type="entry name" value="Znf_RING"/>
</dbReference>
<dbReference type="InterPro" id="IPR013083">
    <property type="entry name" value="Znf_RING/FYVE/PHD"/>
</dbReference>
<dbReference type="PROSITE" id="PS00518">
    <property type="entry name" value="ZF_RING_1"/>
    <property type="match status" value="1"/>
</dbReference>
<protein>
    <recommendedName>
        <fullName evidence="5">RING-type E3 ubiquitin transferase</fullName>
        <ecNumber evidence="5">2.3.2.27</ecNumber>
    </recommendedName>
    <alternativeName>
        <fullName evidence="18">Peroxin-10</fullName>
    </alternativeName>
</protein>
<keyword evidence="6" id="KW-0813">Transport</keyword>
<keyword evidence="16" id="KW-0472">Membrane</keyword>
<evidence type="ECO:0000256" key="12">
    <source>
        <dbReference type="ARBA" id="ARBA00022786"/>
    </source>
</evidence>
<name>A0A420IZW9_9PEZI</name>
<keyword evidence="14" id="KW-0653">Protein transport</keyword>
<keyword evidence="15" id="KW-1133">Transmembrane helix</keyword>
<evidence type="ECO:0000256" key="17">
    <source>
        <dbReference type="ARBA" id="ARBA00023140"/>
    </source>
</evidence>
<dbReference type="Gene3D" id="3.30.40.10">
    <property type="entry name" value="Zinc/RING finger domain, C3HC4 (zinc finger)"/>
    <property type="match status" value="1"/>
</dbReference>
<evidence type="ECO:0000256" key="19">
    <source>
        <dbReference type="PROSITE-ProRule" id="PRU00175"/>
    </source>
</evidence>
<evidence type="ECO:0000256" key="6">
    <source>
        <dbReference type="ARBA" id="ARBA00022448"/>
    </source>
</evidence>
<evidence type="ECO:0000259" key="20">
    <source>
        <dbReference type="PROSITE" id="PS50089"/>
    </source>
</evidence>
<evidence type="ECO:0000256" key="13">
    <source>
        <dbReference type="ARBA" id="ARBA00022833"/>
    </source>
</evidence>
<evidence type="ECO:0000256" key="1">
    <source>
        <dbReference type="ARBA" id="ARBA00000900"/>
    </source>
</evidence>
<evidence type="ECO:0000256" key="11">
    <source>
        <dbReference type="ARBA" id="ARBA00022771"/>
    </source>
</evidence>
<sequence length="348" mass="40336">MFDQVRDKKSIHDFNYPFATAPDIIRAHQKDAYFQDILFDHLSSLLRRLKGARILHTHIPQVKAISESIYLGLTTVIGNQTLGEEYCNIVQVEDRTLRQPAFKRRVGFTLTTSLAPYILTKILPRSRSILRSKLESKLQHLNRVGRKETRSHKIILYLLEHLSVITSPSLIHIITLTIFYFSGAYYELPKRLWGLRYIFTKRITPSEARVGYEVLGVLLLIQMSVQAWLHLHSTLQIISPAHELSSENIMLPEVNTSALQTNAPISEIVHTEVLEKPKYDLRIPNLMPWIKDQNRKCTLCLEELKEPSAALCGHLFCWVCIRDWIREKPECPLCRRETSMQHVLPLRV</sequence>
<keyword evidence="13" id="KW-0862">Zinc</keyword>
<evidence type="ECO:0000256" key="16">
    <source>
        <dbReference type="ARBA" id="ARBA00023136"/>
    </source>
</evidence>
<keyword evidence="10" id="KW-0479">Metal-binding</keyword>
<comment type="similarity">
    <text evidence="4">Belongs to the pex2/pex10/pex12 family.</text>
</comment>
<dbReference type="SMART" id="SM00184">
    <property type="entry name" value="RING"/>
    <property type="match status" value="1"/>
</dbReference>